<proteinExistence type="predicted"/>
<keyword evidence="3" id="KW-1185">Reference proteome</keyword>
<feature type="compositionally biased region" description="Polar residues" evidence="1">
    <location>
        <begin position="1"/>
        <end position="16"/>
    </location>
</feature>
<protein>
    <submittedName>
        <fullName evidence="2">Uncharacterized protein</fullName>
    </submittedName>
</protein>
<gene>
    <name evidence="2" type="ORF">K432DRAFT_397104</name>
</gene>
<dbReference type="EMBL" id="KV745292">
    <property type="protein sequence ID" value="OCK75630.1"/>
    <property type="molecule type" value="Genomic_DNA"/>
</dbReference>
<evidence type="ECO:0000256" key="1">
    <source>
        <dbReference type="SAM" id="MobiDB-lite"/>
    </source>
</evidence>
<feature type="region of interest" description="Disordered" evidence="1">
    <location>
        <begin position="1"/>
        <end position="84"/>
    </location>
</feature>
<accession>A0A8E2E1Q2</accession>
<evidence type="ECO:0000313" key="3">
    <source>
        <dbReference type="Proteomes" id="UP000250266"/>
    </source>
</evidence>
<reference evidence="2 3" key="1">
    <citation type="journal article" date="2016" name="Nat. Commun.">
        <title>Ectomycorrhizal ecology is imprinted in the genome of the dominant symbiotic fungus Cenococcum geophilum.</title>
        <authorList>
            <consortium name="DOE Joint Genome Institute"/>
            <person name="Peter M."/>
            <person name="Kohler A."/>
            <person name="Ohm R.A."/>
            <person name="Kuo A."/>
            <person name="Krutzmann J."/>
            <person name="Morin E."/>
            <person name="Arend M."/>
            <person name="Barry K.W."/>
            <person name="Binder M."/>
            <person name="Choi C."/>
            <person name="Clum A."/>
            <person name="Copeland A."/>
            <person name="Grisel N."/>
            <person name="Haridas S."/>
            <person name="Kipfer T."/>
            <person name="LaButti K."/>
            <person name="Lindquist E."/>
            <person name="Lipzen A."/>
            <person name="Maire R."/>
            <person name="Meier B."/>
            <person name="Mihaltcheva S."/>
            <person name="Molinier V."/>
            <person name="Murat C."/>
            <person name="Poggeler S."/>
            <person name="Quandt C.A."/>
            <person name="Sperisen C."/>
            <person name="Tritt A."/>
            <person name="Tisserant E."/>
            <person name="Crous P.W."/>
            <person name="Henrissat B."/>
            <person name="Nehls U."/>
            <person name="Egli S."/>
            <person name="Spatafora J.W."/>
            <person name="Grigoriev I.V."/>
            <person name="Martin F.M."/>
        </authorList>
    </citation>
    <scope>NUCLEOTIDE SEQUENCE [LARGE SCALE GENOMIC DNA]</scope>
    <source>
        <strain evidence="2 3">CBS 459.81</strain>
    </source>
</reference>
<dbReference type="AlphaFoldDB" id="A0A8E2E1Q2"/>
<sequence length="144" mass="16286">MTPQKRSPPSNLSHCSLSKRRPAQVAQEPNTPPTMEKPKVTFPSPPNTSTASNLPSPPSPSSQAAEHNAPPTNTDDSSAPNWEELFKSSRSLSWEEMNKLFEITTREERDKWRRECGFQTRKVRETVPTSAEELDEVGRAFFCW</sequence>
<name>A0A8E2E1Q2_9PEZI</name>
<organism evidence="2 3">
    <name type="scientific">Lepidopterella palustris CBS 459.81</name>
    <dbReference type="NCBI Taxonomy" id="1314670"/>
    <lineage>
        <taxon>Eukaryota</taxon>
        <taxon>Fungi</taxon>
        <taxon>Dikarya</taxon>
        <taxon>Ascomycota</taxon>
        <taxon>Pezizomycotina</taxon>
        <taxon>Dothideomycetes</taxon>
        <taxon>Pleosporomycetidae</taxon>
        <taxon>Mytilinidiales</taxon>
        <taxon>Argynnaceae</taxon>
        <taxon>Lepidopterella</taxon>
    </lineage>
</organism>
<dbReference type="Proteomes" id="UP000250266">
    <property type="component" value="Unassembled WGS sequence"/>
</dbReference>
<evidence type="ECO:0000313" key="2">
    <source>
        <dbReference type="EMBL" id="OCK75630.1"/>
    </source>
</evidence>
<feature type="compositionally biased region" description="Polar residues" evidence="1">
    <location>
        <begin position="70"/>
        <end position="80"/>
    </location>
</feature>